<organism evidence="2 3">
    <name type="scientific">Heterodermia speciosa</name>
    <dbReference type="NCBI Taxonomy" id="116794"/>
    <lineage>
        <taxon>Eukaryota</taxon>
        <taxon>Fungi</taxon>
        <taxon>Dikarya</taxon>
        <taxon>Ascomycota</taxon>
        <taxon>Pezizomycotina</taxon>
        <taxon>Lecanoromycetes</taxon>
        <taxon>OSLEUM clade</taxon>
        <taxon>Lecanoromycetidae</taxon>
        <taxon>Caliciales</taxon>
        <taxon>Physciaceae</taxon>
        <taxon>Heterodermia</taxon>
    </lineage>
</organism>
<protein>
    <submittedName>
        <fullName evidence="2">Uncharacterized protein</fullName>
    </submittedName>
</protein>
<gene>
    <name evidence="2" type="ORF">HETSPECPRED_005824</name>
</gene>
<reference evidence="2" key="1">
    <citation type="submission" date="2021-03" db="EMBL/GenBank/DDBJ databases">
        <authorList>
            <person name="Tagirdzhanova G."/>
        </authorList>
    </citation>
    <scope>NUCLEOTIDE SEQUENCE</scope>
</reference>
<dbReference type="Proteomes" id="UP000664521">
    <property type="component" value="Unassembled WGS sequence"/>
</dbReference>
<dbReference type="AlphaFoldDB" id="A0A8H3FP88"/>
<evidence type="ECO:0000313" key="3">
    <source>
        <dbReference type="Proteomes" id="UP000664521"/>
    </source>
</evidence>
<evidence type="ECO:0000256" key="1">
    <source>
        <dbReference type="SAM" id="MobiDB-lite"/>
    </source>
</evidence>
<sequence>MDGNEHRLFSAQISLCGPGRLRAWLRNQLAEVGDDSAYDQFIMGRCISGYKWKPFLNVSMPPSDEPPVRFADPGLKTPRQWNRDYASADEHSSRVLKREEKVYMDLLSTKKPHPSNLSPPRPNEDDDNNEGLDKGQEAANTSIPLGPQVHVA</sequence>
<evidence type="ECO:0000313" key="2">
    <source>
        <dbReference type="EMBL" id="CAF9925393.1"/>
    </source>
</evidence>
<keyword evidence="3" id="KW-1185">Reference proteome</keyword>
<proteinExistence type="predicted"/>
<comment type="caution">
    <text evidence="2">The sequence shown here is derived from an EMBL/GenBank/DDBJ whole genome shotgun (WGS) entry which is preliminary data.</text>
</comment>
<dbReference type="EMBL" id="CAJPDS010000038">
    <property type="protein sequence ID" value="CAF9925393.1"/>
    <property type="molecule type" value="Genomic_DNA"/>
</dbReference>
<feature type="region of interest" description="Disordered" evidence="1">
    <location>
        <begin position="106"/>
        <end position="152"/>
    </location>
</feature>
<accession>A0A8H3FP88</accession>
<name>A0A8H3FP88_9LECA</name>
<feature type="region of interest" description="Disordered" evidence="1">
    <location>
        <begin position="61"/>
        <end position="94"/>
    </location>
</feature>